<dbReference type="Gene3D" id="3.30.70.1900">
    <property type="match status" value="1"/>
</dbReference>
<evidence type="ECO:0000259" key="1">
    <source>
        <dbReference type="Pfam" id="PF10040"/>
    </source>
</evidence>
<evidence type="ECO:0000313" key="3">
    <source>
        <dbReference type="Proteomes" id="UP000032946"/>
    </source>
</evidence>
<dbReference type="EMBL" id="FO818640">
    <property type="protein sequence ID" value="CDM96307.1"/>
    <property type="molecule type" value="Genomic_DNA"/>
</dbReference>
<dbReference type="Proteomes" id="UP000032946">
    <property type="component" value="Chromosome"/>
</dbReference>
<dbReference type="CDD" id="cd21141">
    <property type="entry name" value="Cas6_III-like"/>
    <property type="match status" value="1"/>
</dbReference>
<reference evidence="2 3" key="1">
    <citation type="submission" date="2014-02" db="EMBL/GenBank/DDBJ databases">
        <authorList>
            <person name="Genoscope - CEA"/>
        </authorList>
    </citation>
    <scope>NUCLEOTIDE SEQUENCE [LARGE SCALE GENOMIC DNA]</scope>
    <source>
        <strain evidence="2 3">PCC 8005</strain>
    </source>
</reference>
<feature type="domain" description="CRISPR-associated protein Cas6 C-terminal" evidence="1">
    <location>
        <begin position="132"/>
        <end position="249"/>
    </location>
</feature>
<organism evidence="2 3">
    <name type="scientific">Limnospira indica PCC 8005</name>
    <dbReference type="NCBI Taxonomy" id="376219"/>
    <lineage>
        <taxon>Bacteria</taxon>
        <taxon>Bacillati</taxon>
        <taxon>Cyanobacteriota</taxon>
        <taxon>Cyanophyceae</taxon>
        <taxon>Oscillatoriophycideae</taxon>
        <taxon>Oscillatoriales</taxon>
        <taxon>Sirenicapillariaceae</taxon>
        <taxon>Limnospira</taxon>
    </lineage>
</organism>
<protein>
    <recommendedName>
        <fullName evidence="1">CRISPR-associated protein Cas6 C-terminal domain-containing protein</fullName>
    </recommendedName>
</protein>
<name>A0A9P1P1T5_9CYAN</name>
<dbReference type="AlphaFoldDB" id="A0A9P1P1T5"/>
<dbReference type="RefSeq" id="WP_006670428.1">
    <property type="nucleotide sequence ID" value="NZ_FO818640.1"/>
</dbReference>
<keyword evidence="3" id="KW-1185">Reference proteome</keyword>
<accession>A0A9P1P1T5</accession>
<proteinExistence type="predicted"/>
<gene>
    <name evidence="2" type="ORF">ARTHRO_40715</name>
</gene>
<sequence>MLIRSTWTLTVCEPMTLPRSYGLELVKQLHHQLGLGIGLNMIPDTSFSSIMGRCLGAGDFITFQPEELYQLTFSGLQEKSSKAIASLDLSGGLEFLGVQFKVTDRQDNITSYEQLYTTLVANEPEPIFESQLKFTTPTSFAQKAIKLPLPVPGLMFRSWLQSWNNFAPIYLGSGELITYLANAIALKRHRISTQLCRIGKDSVNGFVGEITLKALYKTDPLLVNVANLLVQYSEFSGTGIKTRLGMGHTETYSRIN</sequence>
<evidence type="ECO:0000313" key="2">
    <source>
        <dbReference type="EMBL" id="CDM96307.1"/>
    </source>
</evidence>
<dbReference type="Pfam" id="PF10040">
    <property type="entry name" value="CRISPR_Cas6"/>
    <property type="match status" value="1"/>
</dbReference>
<dbReference type="InterPro" id="IPR019267">
    <property type="entry name" value="CRISPR-assoc_Cas6_C"/>
</dbReference>